<proteinExistence type="predicted"/>
<evidence type="ECO:0000313" key="5">
    <source>
        <dbReference type="Proteomes" id="UP000176244"/>
    </source>
</evidence>
<organism evidence="3 5">
    <name type="scientific">Acetobacterium wieringae</name>
    <dbReference type="NCBI Taxonomy" id="52694"/>
    <lineage>
        <taxon>Bacteria</taxon>
        <taxon>Bacillati</taxon>
        <taxon>Bacillota</taxon>
        <taxon>Clostridia</taxon>
        <taxon>Eubacteriales</taxon>
        <taxon>Eubacteriaceae</taxon>
        <taxon>Acetobacterium</taxon>
    </lineage>
</organism>
<dbReference type="RefSeq" id="WP_070370758.1">
    <property type="nucleotide sequence ID" value="NZ_LKEU01000027.1"/>
</dbReference>
<dbReference type="AlphaFoldDB" id="A0A1F2PHP5"/>
<evidence type="ECO:0000256" key="1">
    <source>
        <dbReference type="SAM" id="MobiDB-lite"/>
    </source>
</evidence>
<evidence type="ECO:0008006" key="7">
    <source>
        <dbReference type="Google" id="ProtNLM"/>
    </source>
</evidence>
<dbReference type="STRING" id="52694.ACWI_14330"/>
<evidence type="ECO:0000313" key="3">
    <source>
        <dbReference type="EMBL" id="OFV70847.1"/>
    </source>
</evidence>
<feature type="signal peptide" evidence="2">
    <location>
        <begin position="1"/>
        <end position="30"/>
    </location>
</feature>
<evidence type="ECO:0000313" key="6">
    <source>
        <dbReference type="Proteomes" id="UP000322619"/>
    </source>
</evidence>
<protein>
    <recommendedName>
        <fullName evidence="7">DUF5666 domain-containing protein</fullName>
    </recommendedName>
</protein>
<dbReference type="Proteomes" id="UP000176244">
    <property type="component" value="Unassembled WGS sequence"/>
</dbReference>
<feature type="compositionally biased region" description="Polar residues" evidence="1">
    <location>
        <begin position="98"/>
        <end position="118"/>
    </location>
</feature>
<comment type="caution">
    <text evidence="3">The sequence shown here is derived from an EMBL/GenBank/DDBJ whole genome shotgun (WGS) entry which is preliminary data.</text>
</comment>
<dbReference type="EMBL" id="LKEU01000027">
    <property type="protein sequence ID" value="OFV70847.1"/>
    <property type="molecule type" value="Genomic_DNA"/>
</dbReference>
<reference evidence="3 5" key="1">
    <citation type="submission" date="2015-09" db="EMBL/GenBank/DDBJ databases">
        <title>Genome sequence of Acetobacterium wieringae DSM 1911.</title>
        <authorList>
            <person name="Poehlein A."/>
            <person name="Bengelsdorf F.R."/>
            <person name="Schiel-Bengelsdorf B."/>
            <person name="Duerre P."/>
            <person name="Daniel R."/>
        </authorList>
    </citation>
    <scope>NUCLEOTIDE SEQUENCE [LARGE SCALE GENOMIC DNA]</scope>
    <source>
        <strain evidence="3 5">DSM 1911</strain>
    </source>
</reference>
<dbReference type="EMBL" id="VSLA01000029">
    <property type="protein sequence ID" value="TYC83663.1"/>
    <property type="molecule type" value="Genomic_DNA"/>
</dbReference>
<name>A0A1F2PHP5_9FIRM</name>
<dbReference type="Proteomes" id="UP000322619">
    <property type="component" value="Unassembled WGS sequence"/>
</dbReference>
<dbReference type="PROSITE" id="PS51257">
    <property type="entry name" value="PROKAR_LIPOPROTEIN"/>
    <property type="match status" value="1"/>
</dbReference>
<reference evidence="4 6" key="2">
    <citation type="submission" date="2019-08" db="EMBL/GenBank/DDBJ databases">
        <title>Isolation and enrichment of carboxydotrophic bacteria from anaerobic sludge for the production of bio-based chemicals from syngas.</title>
        <authorList>
            <person name="Antares A.L."/>
            <person name="Moreira J."/>
            <person name="Diender M."/>
            <person name="Parshina S.N."/>
            <person name="Stams A.J.M."/>
            <person name="Alves M."/>
            <person name="Alves J.I."/>
            <person name="Sousa D.Z."/>
        </authorList>
    </citation>
    <scope>NUCLEOTIDE SEQUENCE [LARGE SCALE GENOMIC DNA]</scope>
    <source>
        <strain evidence="4 6">JM</strain>
    </source>
</reference>
<accession>A0A1F2PHP5</accession>
<evidence type="ECO:0000256" key="2">
    <source>
        <dbReference type="SAM" id="SignalP"/>
    </source>
</evidence>
<feature type="region of interest" description="Disordered" evidence="1">
    <location>
        <begin position="66"/>
        <end position="120"/>
    </location>
</feature>
<feature type="chain" id="PRO_5036018612" description="DUF5666 domain-containing protein" evidence="2">
    <location>
        <begin position="31"/>
        <end position="200"/>
    </location>
</feature>
<evidence type="ECO:0000313" key="4">
    <source>
        <dbReference type="EMBL" id="TYC83663.1"/>
    </source>
</evidence>
<feature type="compositionally biased region" description="Polar residues" evidence="1">
    <location>
        <begin position="68"/>
        <end position="89"/>
    </location>
</feature>
<keyword evidence="2" id="KW-0732">Signal</keyword>
<sequence>MIKNKKLLLTLLVTATISGLLLTGCTSTTAETKTATTNEAAAFEDNASYGEVTAVSGSTITLALGTMNMGNGQTPPDQGQAPTANSNAGTPPEKPADDQTTPPADGSTTAPSEDTTGTMPEFLTLTGETATIELTDAITLTQMSNQKPDQQTAGSTTATAADITVGSILRIIYQTDSTEIESIEIMMTQPDAAATTNTAL</sequence>
<gene>
    <name evidence="3" type="ORF">ACWI_14330</name>
    <name evidence="4" type="ORF">FXB42_15545</name>
</gene>